<dbReference type="Proteomes" id="UP000029224">
    <property type="component" value="Unassembled WGS sequence"/>
</dbReference>
<dbReference type="SUPFAM" id="SSF47175">
    <property type="entry name" value="Cytochromes"/>
    <property type="match status" value="1"/>
</dbReference>
<evidence type="ECO:0000256" key="1">
    <source>
        <dbReference type="SAM" id="SignalP"/>
    </source>
</evidence>
<evidence type="ECO:0000313" key="3">
    <source>
        <dbReference type="Proteomes" id="UP000029224"/>
    </source>
</evidence>
<dbReference type="GO" id="GO:0022900">
    <property type="term" value="P:electron transport chain"/>
    <property type="evidence" value="ECO:0007669"/>
    <property type="project" value="InterPro"/>
</dbReference>
<comment type="caution">
    <text evidence="2">The sequence shown here is derived from an EMBL/GenBank/DDBJ whole genome shotgun (WGS) entry which is preliminary data.</text>
</comment>
<name>A0A090SYX7_9VIBR</name>
<dbReference type="EMBL" id="BBMT01000001">
    <property type="protein sequence ID" value="GAL31684.1"/>
    <property type="molecule type" value="Genomic_DNA"/>
</dbReference>
<dbReference type="GO" id="GO:0009055">
    <property type="term" value="F:electron transfer activity"/>
    <property type="evidence" value="ECO:0007669"/>
    <property type="project" value="InterPro"/>
</dbReference>
<dbReference type="OrthoDB" id="5815156at2"/>
<accession>A0A090SYX7</accession>
<dbReference type="Pfam" id="PF01322">
    <property type="entry name" value="Cytochrom_C_2"/>
    <property type="match status" value="1"/>
</dbReference>
<organism evidence="2 3">
    <name type="scientific">Vibrio maritimus</name>
    <dbReference type="NCBI Taxonomy" id="990268"/>
    <lineage>
        <taxon>Bacteria</taxon>
        <taxon>Pseudomonadati</taxon>
        <taxon>Pseudomonadota</taxon>
        <taxon>Gammaproteobacteria</taxon>
        <taxon>Vibrionales</taxon>
        <taxon>Vibrionaceae</taxon>
        <taxon>Vibrio</taxon>
    </lineage>
</organism>
<gene>
    <name evidence="2" type="ORF">JCM19240_5115</name>
</gene>
<evidence type="ECO:0000313" key="2">
    <source>
        <dbReference type="EMBL" id="GAL31684.1"/>
    </source>
</evidence>
<reference evidence="2 3" key="1">
    <citation type="submission" date="2014-09" db="EMBL/GenBank/DDBJ databases">
        <title>Vibrio maritimus JCM 19240. (C210) whole genome shotgun sequence.</title>
        <authorList>
            <person name="Sawabe T."/>
            <person name="Meirelles P."/>
            <person name="Nakanishi M."/>
            <person name="Sayaka M."/>
            <person name="Hattori M."/>
            <person name="Ohkuma M."/>
        </authorList>
    </citation>
    <scope>NUCLEOTIDE SEQUENCE [LARGE SCALE GENOMIC DNA]</scope>
    <source>
        <strain evidence="2 3">JCM 19240</strain>
    </source>
</reference>
<evidence type="ECO:0008006" key="4">
    <source>
        <dbReference type="Google" id="ProtNLM"/>
    </source>
</evidence>
<dbReference type="GO" id="GO:0005506">
    <property type="term" value="F:iron ion binding"/>
    <property type="evidence" value="ECO:0007669"/>
    <property type="project" value="InterPro"/>
</dbReference>
<sequence>MLLVKKVCSKAAVSGLAFLSLAMVQNAQAMSHAESIATRQSAFERIESQTERVADQVSQSQVDWQALQVASEQLLEDSLLLSAMFPVGSQQGSKAKESVWKKPGKFQQLLTDMQQGYQQVVDGVQSQSVESVEAGLDAANSTCRSCHRSYRSRW</sequence>
<feature type="chain" id="PRO_5001864787" description="Cytochrome c556" evidence="1">
    <location>
        <begin position="30"/>
        <end position="154"/>
    </location>
</feature>
<dbReference type="InterPro" id="IPR002321">
    <property type="entry name" value="Cyt_c_II"/>
</dbReference>
<dbReference type="InterPro" id="IPR010980">
    <property type="entry name" value="Cyt_c/b562"/>
</dbReference>
<dbReference type="Gene3D" id="1.20.120.10">
    <property type="entry name" value="Cytochrome c/b562"/>
    <property type="match status" value="1"/>
</dbReference>
<protein>
    <recommendedName>
        <fullName evidence="4">Cytochrome c556</fullName>
    </recommendedName>
</protein>
<dbReference type="AlphaFoldDB" id="A0A090SYX7"/>
<keyword evidence="1" id="KW-0732">Signal</keyword>
<dbReference type="PROSITE" id="PS51009">
    <property type="entry name" value="CYTCII"/>
    <property type="match status" value="1"/>
</dbReference>
<keyword evidence="3" id="KW-1185">Reference proteome</keyword>
<reference evidence="2 3" key="2">
    <citation type="submission" date="2014-09" db="EMBL/GenBank/DDBJ databases">
        <authorList>
            <consortium name="NBRP consortium"/>
            <person name="Sawabe T."/>
            <person name="Meirelles P."/>
            <person name="Nakanishi M."/>
            <person name="Sayaka M."/>
            <person name="Hattori M."/>
            <person name="Ohkuma M."/>
        </authorList>
    </citation>
    <scope>NUCLEOTIDE SEQUENCE [LARGE SCALE GENOMIC DNA]</scope>
    <source>
        <strain evidence="2 3">JCM 19240</strain>
    </source>
</reference>
<proteinExistence type="predicted"/>
<dbReference type="GO" id="GO:0020037">
    <property type="term" value="F:heme binding"/>
    <property type="evidence" value="ECO:0007669"/>
    <property type="project" value="InterPro"/>
</dbReference>
<feature type="signal peptide" evidence="1">
    <location>
        <begin position="1"/>
        <end position="29"/>
    </location>
</feature>